<organism evidence="2 3">
    <name type="scientific">Colocasia esculenta</name>
    <name type="common">Wild taro</name>
    <name type="synonym">Arum esculentum</name>
    <dbReference type="NCBI Taxonomy" id="4460"/>
    <lineage>
        <taxon>Eukaryota</taxon>
        <taxon>Viridiplantae</taxon>
        <taxon>Streptophyta</taxon>
        <taxon>Embryophyta</taxon>
        <taxon>Tracheophyta</taxon>
        <taxon>Spermatophyta</taxon>
        <taxon>Magnoliopsida</taxon>
        <taxon>Liliopsida</taxon>
        <taxon>Araceae</taxon>
        <taxon>Aroideae</taxon>
        <taxon>Colocasieae</taxon>
        <taxon>Colocasia</taxon>
    </lineage>
</organism>
<evidence type="ECO:0000313" key="2">
    <source>
        <dbReference type="EMBL" id="MQM13498.1"/>
    </source>
</evidence>
<accession>A0A843X286</accession>
<gene>
    <name evidence="2" type="ORF">Taro_046427</name>
</gene>
<comment type="caution">
    <text evidence="2">The sequence shown here is derived from an EMBL/GenBank/DDBJ whole genome shotgun (WGS) entry which is preliminary data.</text>
</comment>
<feature type="non-terminal residue" evidence="2">
    <location>
        <position position="1"/>
    </location>
</feature>
<evidence type="ECO:0000313" key="3">
    <source>
        <dbReference type="Proteomes" id="UP000652761"/>
    </source>
</evidence>
<dbReference type="AlphaFoldDB" id="A0A843X286"/>
<feature type="transmembrane region" description="Helical" evidence="1">
    <location>
        <begin position="54"/>
        <end position="77"/>
    </location>
</feature>
<evidence type="ECO:0000256" key="1">
    <source>
        <dbReference type="SAM" id="Phobius"/>
    </source>
</evidence>
<feature type="transmembrane region" description="Helical" evidence="1">
    <location>
        <begin position="28"/>
        <end position="47"/>
    </location>
</feature>
<dbReference type="EMBL" id="NMUH01005715">
    <property type="protein sequence ID" value="MQM13498.1"/>
    <property type="molecule type" value="Genomic_DNA"/>
</dbReference>
<reference evidence="2" key="1">
    <citation type="submission" date="2017-07" db="EMBL/GenBank/DDBJ databases">
        <title>Taro Niue Genome Assembly and Annotation.</title>
        <authorList>
            <person name="Atibalentja N."/>
            <person name="Keating K."/>
            <person name="Fields C.J."/>
        </authorList>
    </citation>
    <scope>NUCLEOTIDE SEQUENCE</scope>
    <source>
        <strain evidence="2">Niue_2</strain>
        <tissue evidence="2">Leaf</tissue>
    </source>
</reference>
<name>A0A843X286_COLES</name>
<keyword evidence="1" id="KW-0472">Membrane</keyword>
<dbReference type="Proteomes" id="UP000652761">
    <property type="component" value="Unassembled WGS sequence"/>
</dbReference>
<sequence length="170" mass="19012">ESQNPALGKCSDDALAADDTLAAEVFDLLLAVLWCLLPLRSIAYGLLLLPSSSIYGLMLLPSSSIYGMLLLSSTAIYRHGLLLLPSSSNCRLRYIYVHINVVCGVPYSLNEQRTSTQDEVEIEQRKAIQEVQLSIENERYAAEQVMTDSHLVIFEVCKHRRRQIDGQIDV</sequence>
<keyword evidence="3" id="KW-1185">Reference proteome</keyword>
<keyword evidence="1" id="KW-0812">Transmembrane</keyword>
<proteinExistence type="predicted"/>
<protein>
    <submittedName>
        <fullName evidence="2">Uncharacterized protein</fullName>
    </submittedName>
</protein>
<keyword evidence="1" id="KW-1133">Transmembrane helix</keyword>